<evidence type="ECO:0000313" key="3">
    <source>
        <dbReference type="Proteomes" id="UP001153069"/>
    </source>
</evidence>
<evidence type="ECO:0000313" key="2">
    <source>
        <dbReference type="EMBL" id="CAB9531153.1"/>
    </source>
</evidence>
<dbReference type="AlphaFoldDB" id="A0A9N8F200"/>
<comment type="caution">
    <text evidence="2">The sequence shown here is derived from an EMBL/GenBank/DDBJ whole genome shotgun (WGS) entry which is preliminary data.</text>
</comment>
<dbReference type="GO" id="GO:0046921">
    <property type="term" value="F:alpha-(1-&gt;6)-fucosyltransferase activity"/>
    <property type="evidence" value="ECO:0007669"/>
    <property type="project" value="TreeGrafter"/>
</dbReference>
<organism evidence="2 3">
    <name type="scientific">Seminavis robusta</name>
    <dbReference type="NCBI Taxonomy" id="568900"/>
    <lineage>
        <taxon>Eukaryota</taxon>
        <taxon>Sar</taxon>
        <taxon>Stramenopiles</taxon>
        <taxon>Ochrophyta</taxon>
        <taxon>Bacillariophyta</taxon>
        <taxon>Bacillariophyceae</taxon>
        <taxon>Bacillariophycidae</taxon>
        <taxon>Naviculales</taxon>
        <taxon>Naviculaceae</taxon>
        <taxon>Seminavis</taxon>
    </lineage>
</organism>
<keyword evidence="3" id="KW-1185">Reference proteome</keyword>
<sequence length="429" mass="50026">MNDLDYQVAVQSDFQRMIQAMVQVGPGTAASQICAKATEAKRWMVSQLEHPKDGFASEFQYVSRLLQMSVSTQRHLVLTPEWQSAYEPPDCRPKLNQDQSGWDCLWEPMLPACSTEQIQRQQKNTENPLTANNNNNNRQMLSDSNPLSVGILPKKKATSNWFDVAWYSQQQQQQQPQSIMWAPTSFSRKKTDQLKPDIIPHWERMYGRYWVRAQMAHALWRPNTFLRNSIANRLPPADGLFQFMMMNTTHVYTPLFIGFHIRLTDNAQDMQRHFARNATQTRNLARFMAFAERIRDLHHAASAVSSSSNTRQQPRLDTIYLATDNRDILKQSKDPQWKERGWTFVTQTNTVERSTTTDKRMWFREGRSGAAGAIATDIEVLRRADYLVGSFQSNVYRLACQLNTAWNVHKYPWELQRHWTVDVEWYEDP</sequence>
<name>A0A9N8F200_9STRA</name>
<dbReference type="EMBL" id="CAICTM010003286">
    <property type="protein sequence ID" value="CAB9531153.1"/>
    <property type="molecule type" value="Genomic_DNA"/>
</dbReference>
<reference evidence="2" key="1">
    <citation type="submission" date="2020-06" db="EMBL/GenBank/DDBJ databases">
        <authorList>
            <consortium name="Plant Systems Biology data submission"/>
        </authorList>
    </citation>
    <scope>NUCLEOTIDE SEQUENCE</scope>
    <source>
        <strain evidence="2">D6</strain>
    </source>
</reference>
<feature type="compositionally biased region" description="Polar residues" evidence="1">
    <location>
        <begin position="118"/>
        <end position="131"/>
    </location>
</feature>
<evidence type="ECO:0000256" key="1">
    <source>
        <dbReference type="SAM" id="MobiDB-lite"/>
    </source>
</evidence>
<accession>A0A9N8F200</accession>
<dbReference type="PANTHER" id="PTHR13132:SF29">
    <property type="entry name" value="ALPHA-(1,6)-FUCOSYLTRANSFERASE"/>
    <property type="match status" value="1"/>
</dbReference>
<dbReference type="PANTHER" id="PTHR13132">
    <property type="entry name" value="ALPHA- 1,6 -FUCOSYLTRANSFERASE"/>
    <property type="match status" value="1"/>
</dbReference>
<proteinExistence type="predicted"/>
<dbReference type="GO" id="GO:0006487">
    <property type="term" value="P:protein N-linked glycosylation"/>
    <property type="evidence" value="ECO:0007669"/>
    <property type="project" value="TreeGrafter"/>
</dbReference>
<dbReference type="Gene3D" id="3.40.50.11350">
    <property type="match status" value="1"/>
</dbReference>
<dbReference type="Proteomes" id="UP001153069">
    <property type="component" value="Unassembled WGS sequence"/>
</dbReference>
<protein>
    <submittedName>
        <fullName evidence="2">Uncharacterized protein</fullName>
    </submittedName>
</protein>
<feature type="region of interest" description="Disordered" evidence="1">
    <location>
        <begin position="118"/>
        <end position="142"/>
    </location>
</feature>
<gene>
    <name evidence="2" type="ORF">SEMRO_3288_G346240.1</name>
</gene>